<dbReference type="SUPFAM" id="SSF48726">
    <property type="entry name" value="Immunoglobulin"/>
    <property type="match status" value="1"/>
</dbReference>
<accession>A0A0F8AB83</accession>
<protein>
    <recommendedName>
        <fullName evidence="2">Immunoglobulin V-set domain-containing protein</fullName>
    </recommendedName>
</protein>
<dbReference type="AlphaFoldDB" id="A0A0F8AB83"/>
<dbReference type="Gene3D" id="2.60.40.10">
    <property type="entry name" value="Immunoglobulins"/>
    <property type="match status" value="1"/>
</dbReference>
<dbReference type="EMBL" id="KQ042856">
    <property type="protein sequence ID" value="KKF09392.1"/>
    <property type="molecule type" value="Genomic_DNA"/>
</dbReference>
<dbReference type="InterPro" id="IPR013783">
    <property type="entry name" value="Ig-like_fold"/>
</dbReference>
<organism evidence="3">
    <name type="scientific">Larimichthys crocea</name>
    <name type="common">Large yellow croaker</name>
    <name type="synonym">Pseudosciaena crocea</name>
    <dbReference type="NCBI Taxonomy" id="215358"/>
    <lineage>
        <taxon>Eukaryota</taxon>
        <taxon>Metazoa</taxon>
        <taxon>Chordata</taxon>
        <taxon>Craniata</taxon>
        <taxon>Vertebrata</taxon>
        <taxon>Euteleostomi</taxon>
        <taxon>Actinopterygii</taxon>
        <taxon>Neopterygii</taxon>
        <taxon>Teleostei</taxon>
        <taxon>Neoteleostei</taxon>
        <taxon>Acanthomorphata</taxon>
        <taxon>Eupercaria</taxon>
        <taxon>Sciaenidae</taxon>
        <taxon>Larimichthys</taxon>
    </lineage>
</organism>
<sequence length="69" mass="7370">MNSPNPEDDVKGKISFDGDGQTHSSLTISDLVLNDTGVYFCAASQHSAADSPQVNTKTLLDLSARKTRC</sequence>
<name>A0A0F8AB83_LARCR</name>
<dbReference type="InterPro" id="IPR013106">
    <property type="entry name" value="Ig_V-set"/>
</dbReference>
<dbReference type="Pfam" id="PF07686">
    <property type="entry name" value="V-set"/>
    <property type="match status" value="1"/>
</dbReference>
<evidence type="ECO:0000313" key="3">
    <source>
        <dbReference type="EMBL" id="KKF09392.1"/>
    </source>
</evidence>
<gene>
    <name evidence="3" type="ORF">EH28_00572</name>
</gene>
<dbReference type="InterPro" id="IPR036179">
    <property type="entry name" value="Ig-like_dom_sf"/>
</dbReference>
<proteinExistence type="predicted"/>
<feature type="region of interest" description="Disordered" evidence="1">
    <location>
        <begin position="1"/>
        <end position="21"/>
    </location>
</feature>
<evidence type="ECO:0000259" key="2">
    <source>
        <dbReference type="Pfam" id="PF07686"/>
    </source>
</evidence>
<reference evidence="3" key="1">
    <citation type="journal article" date="2015" name="PLoS Genet.">
        <title>Genome Sequencing of the Perciform Fish Larimichthys crocea Provides Insights into Molecular and Genetic Mechanisms of Stress Adaptation.</title>
        <authorList>
            <person name="Ao J."/>
            <person name="Mu Y."/>
            <person name="Xiang L.X."/>
            <person name="Fan D."/>
            <person name="Feng M."/>
            <person name="Zhang S."/>
            <person name="Shi Q."/>
            <person name="Zhu L.Y."/>
            <person name="Li T."/>
            <person name="Ding Y."/>
            <person name="Nie L."/>
            <person name="Li Q."/>
            <person name="Dong W.R."/>
            <person name="Jiang L."/>
            <person name="Sun B."/>
            <person name="Zhang X."/>
            <person name="Li M."/>
            <person name="Zhang H.Q."/>
            <person name="Xie S."/>
            <person name="Zhu Y."/>
            <person name="Jiang X."/>
            <person name="Wang X."/>
            <person name="Mu P."/>
            <person name="Chen W."/>
            <person name="Yue Z."/>
            <person name="Wang Z."/>
            <person name="Wang J."/>
            <person name="Shao J.Z."/>
            <person name="Chen X."/>
        </authorList>
    </citation>
    <scope>NUCLEOTIDE SEQUENCE [LARGE SCALE GENOMIC DNA]</scope>
    <source>
        <strain evidence="3">SSNF</strain>
        <tissue evidence="3">Blood</tissue>
    </source>
</reference>
<dbReference type="CDD" id="cd00099">
    <property type="entry name" value="IgV"/>
    <property type="match status" value="1"/>
</dbReference>
<evidence type="ECO:0000256" key="1">
    <source>
        <dbReference type="SAM" id="MobiDB-lite"/>
    </source>
</evidence>
<feature type="domain" description="Immunoglobulin V-set" evidence="2">
    <location>
        <begin position="8"/>
        <end position="47"/>
    </location>
</feature>